<evidence type="ECO:0000313" key="2">
    <source>
        <dbReference type="Proteomes" id="UP000054248"/>
    </source>
</evidence>
<gene>
    <name evidence="1" type="ORF">M407DRAFT_35047</name>
</gene>
<dbReference type="AlphaFoldDB" id="A0A0C3K1V9"/>
<reference evidence="2" key="2">
    <citation type="submission" date="2015-01" db="EMBL/GenBank/DDBJ databases">
        <title>Evolutionary Origins and Diversification of the Mycorrhizal Mutualists.</title>
        <authorList>
            <consortium name="DOE Joint Genome Institute"/>
            <consortium name="Mycorrhizal Genomics Consortium"/>
            <person name="Kohler A."/>
            <person name="Kuo A."/>
            <person name="Nagy L.G."/>
            <person name="Floudas D."/>
            <person name="Copeland A."/>
            <person name="Barry K.W."/>
            <person name="Cichocki N."/>
            <person name="Veneault-Fourrey C."/>
            <person name="LaButti K."/>
            <person name="Lindquist E.A."/>
            <person name="Lipzen A."/>
            <person name="Lundell T."/>
            <person name="Morin E."/>
            <person name="Murat C."/>
            <person name="Riley R."/>
            <person name="Ohm R."/>
            <person name="Sun H."/>
            <person name="Tunlid A."/>
            <person name="Henrissat B."/>
            <person name="Grigoriev I.V."/>
            <person name="Hibbett D.S."/>
            <person name="Martin F."/>
        </authorList>
    </citation>
    <scope>NUCLEOTIDE SEQUENCE [LARGE SCALE GENOMIC DNA]</scope>
    <source>
        <strain evidence="2">MUT 4182</strain>
    </source>
</reference>
<organism evidence="1 2">
    <name type="scientific">Tulasnella calospora MUT 4182</name>
    <dbReference type="NCBI Taxonomy" id="1051891"/>
    <lineage>
        <taxon>Eukaryota</taxon>
        <taxon>Fungi</taxon>
        <taxon>Dikarya</taxon>
        <taxon>Basidiomycota</taxon>
        <taxon>Agaricomycotina</taxon>
        <taxon>Agaricomycetes</taxon>
        <taxon>Cantharellales</taxon>
        <taxon>Tulasnellaceae</taxon>
        <taxon>Tulasnella</taxon>
    </lineage>
</organism>
<evidence type="ECO:0000313" key="1">
    <source>
        <dbReference type="EMBL" id="KIO15388.1"/>
    </source>
</evidence>
<dbReference type="HOGENOM" id="CLU_3108150_0_0_1"/>
<dbReference type="EMBL" id="KN824134">
    <property type="protein sequence ID" value="KIO15388.1"/>
    <property type="molecule type" value="Genomic_DNA"/>
</dbReference>
<accession>A0A0C3K1V9</accession>
<keyword evidence="2" id="KW-1185">Reference proteome</keyword>
<sequence length="51" mass="5567">MSFATLVLFDPTQQPVRAYDILGSHIAEVFVRPGHLLPASQSSSLSMPRPT</sequence>
<protein>
    <submittedName>
        <fullName evidence="1">Uncharacterized protein</fullName>
    </submittedName>
</protein>
<reference evidence="1 2" key="1">
    <citation type="submission" date="2014-04" db="EMBL/GenBank/DDBJ databases">
        <authorList>
            <consortium name="DOE Joint Genome Institute"/>
            <person name="Kuo A."/>
            <person name="Girlanda M."/>
            <person name="Perotto S."/>
            <person name="Kohler A."/>
            <person name="Nagy L.G."/>
            <person name="Floudas D."/>
            <person name="Copeland A."/>
            <person name="Barry K.W."/>
            <person name="Cichocki N."/>
            <person name="Veneault-Fourrey C."/>
            <person name="LaButti K."/>
            <person name="Lindquist E.A."/>
            <person name="Lipzen A."/>
            <person name="Lundell T."/>
            <person name="Morin E."/>
            <person name="Murat C."/>
            <person name="Sun H."/>
            <person name="Tunlid A."/>
            <person name="Henrissat B."/>
            <person name="Grigoriev I.V."/>
            <person name="Hibbett D.S."/>
            <person name="Martin F."/>
            <person name="Nordberg H.P."/>
            <person name="Cantor M.N."/>
            <person name="Hua S.X."/>
        </authorList>
    </citation>
    <scope>NUCLEOTIDE SEQUENCE [LARGE SCALE GENOMIC DNA]</scope>
    <source>
        <strain evidence="1 2">MUT 4182</strain>
    </source>
</reference>
<dbReference type="Proteomes" id="UP000054248">
    <property type="component" value="Unassembled WGS sequence"/>
</dbReference>
<name>A0A0C3K1V9_9AGAM</name>
<proteinExistence type="predicted"/>